<evidence type="ECO:0000313" key="2">
    <source>
        <dbReference type="Proteomes" id="UP000197424"/>
    </source>
</evidence>
<dbReference type="AlphaFoldDB" id="A0A248LKA2"/>
<dbReference type="EMBL" id="CP022115">
    <property type="protein sequence ID" value="ASJ24894.1"/>
    <property type="molecule type" value="Genomic_DNA"/>
</dbReference>
<reference evidence="2" key="1">
    <citation type="submission" date="2017-06" db="EMBL/GenBank/DDBJ databases">
        <title>Whole genome sequence of Laribacter hongkongensis LHGZ1.</title>
        <authorList>
            <person name="Chen D."/>
            <person name="Wu H."/>
            <person name="Chen J."/>
        </authorList>
    </citation>
    <scope>NUCLEOTIDE SEQUENCE [LARGE SCALE GENOMIC DNA]</scope>
    <source>
        <strain evidence="2">LHGZ1</strain>
    </source>
</reference>
<dbReference type="Proteomes" id="UP000197424">
    <property type="component" value="Chromosome"/>
</dbReference>
<sequence length="37" mass="3720">MFEKLVASAEPALAEVSSAVCIAFDGEPDAVCSPPAP</sequence>
<proteinExistence type="predicted"/>
<protein>
    <submittedName>
        <fullName evidence="1">Uncharacterized protein</fullName>
    </submittedName>
</protein>
<name>A0A248LKA2_9NEIS</name>
<accession>A0A248LKA2</accession>
<organism evidence="1 2">
    <name type="scientific">Laribacter hongkongensis</name>
    <dbReference type="NCBI Taxonomy" id="168471"/>
    <lineage>
        <taxon>Bacteria</taxon>
        <taxon>Pseudomonadati</taxon>
        <taxon>Pseudomonadota</taxon>
        <taxon>Betaproteobacteria</taxon>
        <taxon>Neisseriales</taxon>
        <taxon>Aquaspirillaceae</taxon>
        <taxon>Laribacter</taxon>
    </lineage>
</organism>
<gene>
    <name evidence="1" type="ORF">LHGZ1_2063</name>
</gene>
<evidence type="ECO:0000313" key="1">
    <source>
        <dbReference type="EMBL" id="ASJ24894.1"/>
    </source>
</evidence>